<reference evidence="4" key="1">
    <citation type="submission" date="2018-06" db="EMBL/GenBank/DDBJ databases">
        <authorList>
            <person name="Ashton P.M."/>
            <person name="Dallman T."/>
            <person name="Nair S."/>
            <person name="De Pinna E."/>
            <person name="Peters T."/>
            <person name="Grant K."/>
        </authorList>
    </citation>
    <scope>NUCLEOTIDE SEQUENCE</scope>
    <source>
        <strain evidence="4">187601</strain>
    </source>
</reference>
<protein>
    <submittedName>
        <fullName evidence="4">MobA relaxase/mobilization protein</fullName>
    </submittedName>
</protein>
<dbReference type="InterPro" id="IPR049751">
    <property type="entry name" value="TraI/MobA_relaxases"/>
</dbReference>
<comment type="caution">
    <text evidence="4">The sequence shown here is derived from an EMBL/GenBank/DDBJ whole genome shotgun (WGS) entry which is preliminary data.</text>
</comment>
<dbReference type="Pfam" id="PF03432">
    <property type="entry name" value="Relaxase"/>
    <property type="match status" value="1"/>
</dbReference>
<evidence type="ECO:0000313" key="4">
    <source>
        <dbReference type="EMBL" id="EBX1945300.1"/>
    </source>
</evidence>
<name>A0A5W5JTD7_SALET</name>
<proteinExistence type="predicted"/>
<gene>
    <name evidence="4" type="ORF">DRD48_16720</name>
</gene>
<feature type="domain" description="MobA/VirD2-like nuclease" evidence="2">
    <location>
        <begin position="88"/>
        <end position="202"/>
    </location>
</feature>
<accession>A0A5W5JTD7</accession>
<evidence type="ECO:0000259" key="3">
    <source>
        <dbReference type="Pfam" id="PF22863"/>
    </source>
</evidence>
<evidence type="ECO:0000256" key="1">
    <source>
        <dbReference type="SAM" id="MobiDB-lite"/>
    </source>
</evidence>
<feature type="domain" description="TraI-like middle" evidence="3">
    <location>
        <begin position="232"/>
        <end position="314"/>
    </location>
</feature>
<dbReference type="EMBL" id="AAHKMO010000022">
    <property type="protein sequence ID" value="EBX1945300.1"/>
    <property type="molecule type" value="Genomic_DNA"/>
</dbReference>
<dbReference type="Pfam" id="PF22863">
    <property type="entry name" value="TraI_middle"/>
    <property type="match status" value="1"/>
</dbReference>
<dbReference type="NCBIfam" id="NF041893">
    <property type="entry name" value="TraI_MobP_relax"/>
    <property type="match status" value="1"/>
</dbReference>
<feature type="region of interest" description="Disordered" evidence="1">
    <location>
        <begin position="601"/>
        <end position="628"/>
    </location>
</feature>
<organism evidence="4">
    <name type="scientific">Salmonella enterica subsp. enterica serovar Saintpaul</name>
    <dbReference type="NCBI Taxonomy" id="90105"/>
    <lineage>
        <taxon>Bacteria</taxon>
        <taxon>Pseudomonadati</taxon>
        <taxon>Pseudomonadota</taxon>
        <taxon>Gammaproteobacteria</taxon>
        <taxon>Enterobacterales</taxon>
        <taxon>Enterobacteriaceae</taxon>
        <taxon>Salmonella</taxon>
    </lineage>
</organism>
<dbReference type="AlphaFoldDB" id="A0A5W5JTD7"/>
<sequence length="628" mass="71751">MIAKVPDGRRDGRSSFLQLITYNCIRDELSPEEALREDARFRRPSRSREACFERLVEYIDRSQNAGEGEGTEIMLENGDSRIVVNGVVIQHNCFSLETAPVEMAATAMANRRCEEPVFHYILSWQEDENPDPDIIFSCVADTQKALGLEGHQYVAAIHRDTDNVHVHIATNRVCPRTFKAATLSFSKERLQRCCRQLELKHGFRHDNGSWQVDEKGHVVRAKKRMKALPEGAARLEHFADTESLTTYARQHCFEQIDRLLSGPHFSWGAAHEILCAAGLCLDRKGEGLAVYSLYDTAQTPIRASRLHPDLTLKQEAIAGAFQSPDWYPDSHNRYRNTLHVRDQGARAERREARANARLELRARYERYRMDWKKPDLDVAGRFRAIAAEARDRKAEVRRRGRTADPQIRRLAYNIIAFERMQKEAALRLQLREERATLHAAGKLRPMTYRGWVEQEAVKGDVAAISQLRGWHYRSKRKQSRADGIVYCGPADDLPPLYPEGYDTRVRRDGVICYGRGGKPAVLDYGDRIEVANTRHAEDVYVAVASTAWRSREKVEFSVGKGFSDEAARQAARHNYWFPNEPVKVTDTIQANKVRREEVYISKSGSTAVPDSSDRTEQRHISSTKVRPH</sequence>
<dbReference type="InterPro" id="IPR005094">
    <property type="entry name" value="Endonuclease_MobA/VirD2"/>
</dbReference>
<dbReference type="InterPro" id="IPR054462">
    <property type="entry name" value="TraI_M"/>
</dbReference>
<evidence type="ECO:0000259" key="2">
    <source>
        <dbReference type="Pfam" id="PF03432"/>
    </source>
</evidence>